<dbReference type="EMBL" id="JARBHB010000007">
    <property type="protein sequence ID" value="KAJ8880041.1"/>
    <property type="molecule type" value="Genomic_DNA"/>
</dbReference>
<protein>
    <recommendedName>
        <fullName evidence="1">FP protein C-terminal domain-containing protein</fullName>
    </recommendedName>
</protein>
<dbReference type="Pfam" id="PF25298">
    <property type="entry name" value="Baculo_FP_2nd"/>
    <property type="match status" value="1"/>
</dbReference>
<name>A0ABQ9H732_9NEOP</name>
<comment type="caution">
    <text evidence="2">The sequence shown here is derived from an EMBL/GenBank/DDBJ whole genome shotgun (WGS) entry which is preliminary data.</text>
</comment>
<reference evidence="2 3" key="1">
    <citation type="submission" date="2023-02" db="EMBL/GenBank/DDBJ databases">
        <title>LHISI_Scaffold_Assembly.</title>
        <authorList>
            <person name="Stuart O.P."/>
            <person name="Cleave R."/>
            <person name="Magrath M.J.L."/>
            <person name="Mikheyev A.S."/>
        </authorList>
    </citation>
    <scope>NUCLEOTIDE SEQUENCE [LARGE SCALE GENOMIC DNA]</scope>
    <source>
        <strain evidence="2">Daus_M_001</strain>
        <tissue evidence="2">Leg muscle</tissue>
    </source>
</reference>
<gene>
    <name evidence="2" type="ORF">PR048_020663</name>
</gene>
<accession>A0ABQ9H732</accession>
<sequence length="84" mass="9921">MSVKVIDACHLLPQKHSELPLTINVKLLRKKPLLWLKDLFTSMRTLHHTLHKKIRDFKKQGLKFVWIRNGCIFAKMNEASRTTK</sequence>
<dbReference type="Proteomes" id="UP001159363">
    <property type="component" value="Chromosome 6"/>
</dbReference>
<evidence type="ECO:0000259" key="1">
    <source>
        <dbReference type="Pfam" id="PF25298"/>
    </source>
</evidence>
<proteinExistence type="predicted"/>
<dbReference type="InterPro" id="IPR057251">
    <property type="entry name" value="FP_C"/>
</dbReference>
<organism evidence="2 3">
    <name type="scientific">Dryococelus australis</name>
    <dbReference type="NCBI Taxonomy" id="614101"/>
    <lineage>
        <taxon>Eukaryota</taxon>
        <taxon>Metazoa</taxon>
        <taxon>Ecdysozoa</taxon>
        <taxon>Arthropoda</taxon>
        <taxon>Hexapoda</taxon>
        <taxon>Insecta</taxon>
        <taxon>Pterygota</taxon>
        <taxon>Neoptera</taxon>
        <taxon>Polyneoptera</taxon>
        <taxon>Phasmatodea</taxon>
        <taxon>Verophasmatodea</taxon>
        <taxon>Anareolatae</taxon>
        <taxon>Phasmatidae</taxon>
        <taxon>Eurycanthinae</taxon>
        <taxon>Dryococelus</taxon>
    </lineage>
</organism>
<evidence type="ECO:0000313" key="3">
    <source>
        <dbReference type="Proteomes" id="UP001159363"/>
    </source>
</evidence>
<evidence type="ECO:0000313" key="2">
    <source>
        <dbReference type="EMBL" id="KAJ8880041.1"/>
    </source>
</evidence>
<keyword evidence="3" id="KW-1185">Reference proteome</keyword>
<feature type="domain" description="FP protein C-terminal" evidence="1">
    <location>
        <begin position="48"/>
        <end position="82"/>
    </location>
</feature>